<feature type="compositionally biased region" description="Acidic residues" evidence="1">
    <location>
        <begin position="481"/>
        <end position="497"/>
    </location>
</feature>
<dbReference type="HOGENOM" id="CLU_556741_0_0_1"/>
<dbReference type="OrthoDB" id="3439209at2759"/>
<reference evidence="3" key="1">
    <citation type="journal article" date="2013" name="Ind. Biotechnol.">
        <title>Comparative genomics analysis of Trichoderma reesei strains.</title>
        <authorList>
            <person name="Koike H."/>
            <person name="Aerts A."/>
            <person name="LaButti K."/>
            <person name="Grigoriev I.V."/>
            <person name="Baker S.E."/>
        </authorList>
    </citation>
    <scope>NUCLEOTIDE SEQUENCE [LARGE SCALE GENOMIC DNA]</scope>
    <source>
        <strain evidence="3">ATCC 56765 / BCRC 32924 / NRRL 11460 / Rut C-30</strain>
    </source>
</reference>
<dbReference type="Proteomes" id="UP000024376">
    <property type="component" value="Unassembled WGS sequence"/>
</dbReference>
<proteinExistence type="predicted"/>
<feature type="region of interest" description="Disordered" evidence="1">
    <location>
        <begin position="1"/>
        <end position="41"/>
    </location>
</feature>
<feature type="region of interest" description="Disordered" evidence="1">
    <location>
        <begin position="130"/>
        <end position="149"/>
    </location>
</feature>
<evidence type="ECO:0000313" key="2">
    <source>
        <dbReference type="EMBL" id="ETS01345.1"/>
    </source>
</evidence>
<dbReference type="AlphaFoldDB" id="A0A024S7L9"/>
<feature type="compositionally biased region" description="Basic and acidic residues" evidence="1">
    <location>
        <begin position="136"/>
        <end position="146"/>
    </location>
</feature>
<feature type="region of interest" description="Disordered" evidence="1">
    <location>
        <begin position="444"/>
        <end position="497"/>
    </location>
</feature>
<dbReference type="KEGG" id="trr:M419DRAFT_8914"/>
<evidence type="ECO:0000256" key="1">
    <source>
        <dbReference type="SAM" id="MobiDB-lite"/>
    </source>
</evidence>
<feature type="region of interest" description="Disordered" evidence="1">
    <location>
        <begin position="304"/>
        <end position="330"/>
    </location>
</feature>
<name>A0A024S7L9_HYPJR</name>
<accession>A0A024S7L9</accession>
<protein>
    <recommendedName>
        <fullName evidence="4">Myb-like domain-containing protein</fullName>
    </recommendedName>
</protein>
<feature type="compositionally biased region" description="Acidic residues" evidence="1">
    <location>
        <begin position="448"/>
        <end position="471"/>
    </location>
</feature>
<gene>
    <name evidence="2" type="ORF">M419DRAFT_8914</name>
</gene>
<feature type="compositionally biased region" description="Polar residues" evidence="1">
    <location>
        <begin position="25"/>
        <end position="41"/>
    </location>
</feature>
<evidence type="ECO:0008006" key="4">
    <source>
        <dbReference type="Google" id="ProtNLM"/>
    </source>
</evidence>
<evidence type="ECO:0000313" key="3">
    <source>
        <dbReference type="Proteomes" id="UP000024376"/>
    </source>
</evidence>
<dbReference type="EMBL" id="KI911148">
    <property type="protein sequence ID" value="ETS01345.1"/>
    <property type="molecule type" value="Genomic_DNA"/>
</dbReference>
<organism evidence="2 3">
    <name type="scientific">Hypocrea jecorina (strain ATCC 56765 / BCRC 32924 / NRRL 11460 / Rut C-30)</name>
    <name type="common">Trichoderma reesei</name>
    <dbReference type="NCBI Taxonomy" id="1344414"/>
    <lineage>
        <taxon>Eukaryota</taxon>
        <taxon>Fungi</taxon>
        <taxon>Dikarya</taxon>
        <taxon>Ascomycota</taxon>
        <taxon>Pezizomycotina</taxon>
        <taxon>Sordariomycetes</taxon>
        <taxon>Hypocreomycetidae</taxon>
        <taxon>Hypocreales</taxon>
        <taxon>Hypocreaceae</taxon>
        <taxon>Trichoderma</taxon>
    </lineage>
</organism>
<sequence length="497" mass="55920">MDSVENTGNDDADTQGYGNDGFPSGQATENPTQMAVDNATQSHALIYEHEFDPNCPDCQQRTFDLLGFQPYAPPGASQSVYPNPGQQFAPYPAPSMADDAMFQSLSDFEELNFFNQPYLLQPQDDELLQFQQQQQHHQEQQQHQDQEQLDFSSTVISPEYSDPFNSARHLQQDEVVEPPQFYFNPPPVESSDFAGFNFNTLPYRPVQPSIAGEAWMPGHDSNPFTSAAPEIIKSELDEAAGIPIILTQPTESMTTAPLPPTQNPSMLEPAVAAGNLAPPSRRSLASHRPQRRLLPAVSLRRPVHRQADVRSRRSPVIQMSPQAAAERAAKDRFLVQSRSEGLSYKDIKRLGNFKEAESTLRGRWRTLTKEKKDRQRDPKWTDLDDHLLKEAVQVLAHGQHPDRAKLSWMAVSVYIKEHGGYSFGYSTCHKRWLRFEAAGQLGSTGFDDSWEDEEEDDHTDEGYGESQVDELEQGHESNDQNGDDGEEDDDEEDNVAE</sequence>